<dbReference type="InterPro" id="IPR022263">
    <property type="entry name" value="KxYKxGKxW"/>
</dbReference>
<dbReference type="NCBIfam" id="TIGR03715">
    <property type="entry name" value="KxYKxGKxW"/>
    <property type="match status" value="1"/>
</dbReference>
<keyword evidence="1" id="KW-0134">Cell wall</keyword>
<evidence type="ECO:0000256" key="5">
    <source>
        <dbReference type="ARBA" id="ARBA00023088"/>
    </source>
</evidence>
<feature type="domain" description="Gram-positive cocci surface proteins LPxTG" evidence="8">
    <location>
        <begin position="1063"/>
        <end position="1097"/>
    </location>
</feature>
<keyword evidence="2" id="KW-0964">Secreted</keyword>
<feature type="region of interest" description="Disordered" evidence="6">
    <location>
        <begin position="982"/>
        <end position="1049"/>
    </location>
</feature>
<gene>
    <name evidence="9" type="ORF">FD04_GL000352</name>
</gene>
<evidence type="ECO:0000259" key="8">
    <source>
        <dbReference type="PROSITE" id="PS50847"/>
    </source>
</evidence>
<dbReference type="Pfam" id="PF18652">
    <property type="entry name" value="Adhesin_P1_N"/>
    <property type="match status" value="1"/>
</dbReference>
<dbReference type="Gene3D" id="3.10.20.320">
    <property type="entry name" value="Putative peptidoglycan bound protein (lpxtg motif)"/>
    <property type="match status" value="6"/>
</dbReference>
<dbReference type="Proteomes" id="UP000051160">
    <property type="component" value="Unassembled WGS sequence"/>
</dbReference>
<keyword evidence="5" id="KW-0572">Peptidoglycan-anchor</keyword>
<feature type="transmembrane region" description="Helical" evidence="7">
    <location>
        <begin position="21"/>
        <end position="44"/>
    </location>
</feature>
<keyword evidence="4" id="KW-0677">Repeat</keyword>
<evidence type="ECO:0000256" key="2">
    <source>
        <dbReference type="ARBA" id="ARBA00022525"/>
    </source>
</evidence>
<reference evidence="9 10" key="1">
    <citation type="journal article" date="2015" name="Genome Announc.">
        <title>Expanding the biotechnology potential of lactobacilli through comparative genomics of 213 strains and associated genera.</title>
        <authorList>
            <person name="Sun Z."/>
            <person name="Harris H.M."/>
            <person name="McCann A."/>
            <person name="Guo C."/>
            <person name="Argimon S."/>
            <person name="Zhang W."/>
            <person name="Yang X."/>
            <person name="Jeffery I.B."/>
            <person name="Cooney J.C."/>
            <person name="Kagawa T.F."/>
            <person name="Liu W."/>
            <person name="Song Y."/>
            <person name="Salvetti E."/>
            <person name="Wrobel A."/>
            <person name="Rasinkangas P."/>
            <person name="Parkhill J."/>
            <person name="Rea M.C."/>
            <person name="O'Sullivan O."/>
            <person name="Ritari J."/>
            <person name="Douillard F.P."/>
            <person name="Paul Ross R."/>
            <person name="Yang R."/>
            <person name="Briner A.E."/>
            <person name="Felis G.E."/>
            <person name="de Vos W.M."/>
            <person name="Barrangou R."/>
            <person name="Klaenhammer T.R."/>
            <person name="Caufield P.W."/>
            <person name="Cui Y."/>
            <person name="Zhang H."/>
            <person name="O'Toole P.W."/>
        </authorList>
    </citation>
    <scope>NUCLEOTIDE SEQUENCE [LARGE SCALE GENOMIC DNA]</scope>
    <source>
        <strain evidence="9 10">DSM 19909</strain>
    </source>
</reference>
<evidence type="ECO:0000256" key="3">
    <source>
        <dbReference type="ARBA" id="ARBA00022729"/>
    </source>
</evidence>
<evidence type="ECO:0000256" key="4">
    <source>
        <dbReference type="ARBA" id="ARBA00022737"/>
    </source>
</evidence>
<dbReference type="OrthoDB" id="2285788at2"/>
<dbReference type="Pfam" id="PF06458">
    <property type="entry name" value="MucBP"/>
    <property type="match status" value="6"/>
</dbReference>
<evidence type="ECO:0000256" key="1">
    <source>
        <dbReference type="ARBA" id="ARBA00022512"/>
    </source>
</evidence>
<dbReference type="STRING" id="1423776.FD04_GL000352"/>
<keyword evidence="7" id="KW-0812">Transmembrane</keyword>
<keyword evidence="3" id="KW-0732">Signal</keyword>
<dbReference type="InterPro" id="IPR019931">
    <property type="entry name" value="LPXTG_anchor"/>
</dbReference>
<accession>A0A0R1M222</accession>
<dbReference type="EMBL" id="AZEE01000027">
    <property type="protein sequence ID" value="KRK98618.1"/>
    <property type="molecule type" value="Genomic_DNA"/>
</dbReference>
<dbReference type="PROSITE" id="PS50847">
    <property type="entry name" value="GRAM_POS_ANCHORING"/>
    <property type="match status" value="1"/>
</dbReference>
<evidence type="ECO:0000256" key="7">
    <source>
        <dbReference type="SAM" id="Phobius"/>
    </source>
</evidence>
<keyword evidence="7" id="KW-0472">Membrane</keyword>
<dbReference type="RefSeq" id="WP_056947039.1">
    <property type="nucleotide sequence ID" value="NZ_AZEE01000027.1"/>
</dbReference>
<name>A0A0R1M222_9LACO</name>
<evidence type="ECO:0000313" key="9">
    <source>
        <dbReference type="EMBL" id="KRK98618.1"/>
    </source>
</evidence>
<protein>
    <submittedName>
        <fullName evidence="9">Cell surface protein</fullName>
    </submittedName>
</protein>
<keyword evidence="7" id="KW-1133">Transmembrane helix</keyword>
<dbReference type="InterPro" id="IPR041324">
    <property type="entry name" value="AgI/II_N"/>
</dbReference>
<sequence>MVSQSKHQQVQRMNSKVRYKSYKVGKHWVVACIASFAIGSGLFFQSELKSYAATTGEAGTTAVTSTSTAAIAAGETESAKPATTTTDTASDVNTAALKDTSSEIQSTVDTAKSTGVAVTTNPAKTVTTTPDELADTVASVKADYDQQAAAIQTATDTQTANNDAYDNAKAAYDSNQVEIKSTADGGWTDAQLVKLLTGKGANDKTDVTNAVADDVTDADLLAASDEAKKAAQINVKAGTVVTDENGNPVKMNQVIHFSDNASPSWKYNSVFLDPATGKWIDAVETITGYVAAKDAKGQVLADQYIEIYTNNIGFNPHNIQDVSASIKYYYAGTDEAANIDTIVGFGDLDALQGISIDNDYSTILRGSQIAVDQNGVNRSTNTAGVESWMAVGQVWALQKNASETDYTFYGQVKSDGTTENLKPVQFIGGIAFSIVVPDSPVKKIETAEYTPTTIQVTTKNTVNYQGAGTATPTAVPTPITWTGSYDATTDSYTWTPDQSTISVASPVIDGYSVSPQTATWNLTAITTDPADESLMVSYYPTPTVSGKTALTVHYVDEKGHSLQTATTQTGESDTSFTITPPQIEGYWINTAPINDTYHGNAMSVTLTYQKYGELPENTTTTLDIHYVDQANQTIAPDVSQTGKVGESFTIKAPTIAGYRLKAGSQPAVVDTYRGNHMAVTFIYQKYDVAINPASQLVNKFVDQDGQQIKDATTILGKAGEAFTTEAPSIDGYRLKSQSSVSGTFKGNRMIVTFVYQQLGQLPTNSASQLVVHYVDEAGKTIHDDTIEKGEIGAPFTATAQSIDGYQLLSNDHVAGNYQGDQMVVTFTYRQLGTLTNKMTSQLVTRYVDEAGHAIQPDLTQTGNQGEAFTAKAPNIANYRLLSQPTITGTYHGDTMTATFVYQQLGQVAVNTQTNLVIHYIDTAGHLISPDTTQTGLTGIDFTVHAVTVPGYAVVAQDTVTGQYQGNQMQLTFVYQKVTASVPEDDKTTDKTPTETQPNLTPETENTETTPSSETAPTTGVTTDTHPGTTEVDSDTTNHQKSNVSSPEAITTSNALATAGDQKLPQTSEQTNLVSLIGLGLLGLLSSFGFVNKKRRQD</sequence>
<feature type="compositionally biased region" description="Basic and acidic residues" evidence="6">
    <location>
        <begin position="983"/>
        <end position="992"/>
    </location>
</feature>
<feature type="transmembrane region" description="Helical" evidence="7">
    <location>
        <begin position="1072"/>
        <end position="1090"/>
    </location>
</feature>
<dbReference type="InterPro" id="IPR009459">
    <property type="entry name" value="MucBP_dom"/>
</dbReference>
<feature type="compositionally biased region" description="Low complexity" evidence="6">
    <location>
        <begin position="993"/>
        <end position="1030"/>
    </location>
</feature>
<dbReference type="Pfam" id="PF19258">
    <property type="entry name" value="KxYKxGKxW_sig"/>
    <property type="match status" value="1"/>
</dbReference>
<comment type="caution">
    <text evidence="9">The sequence shown here is derived from an EMBL/GenBank/DDBJ whole genome shotgun (WGS) entry which is preliminary data.</text>
</comment>
<feature type="compositionally biased region" description="Polar residues" evidence="6">
    <location>
        <begin position="1034"/>
        <end position="1049"/>
    </location>
</feature>
<evidence type="ECO:0000313" key="10">
    <source>
        <dbReference type="Proteomes" id="UP000051160"/>
    </source>
</evidence>
<keyword evidence="10" id="KW-1185">Reference proteome</keyword>
<dbReference type="PATRIC" id="fig|1423776.4.peg.353"/>
<dbReference type="AlphaFoldDB" id="A0A0R1M222"/>
<dbReference type="NCBIfam" id="TIGR01167">
    <property type="entry name" value="LPXTG_anchor"/>
    <property type="match status" value="1"/>
</dbReference>
<organism evidence="9 10">
    <name type="scientific">Secundilactobacillus odoratitofui DSM 19909 = JCM 15043</name>
    <dbReference type="NCBI Taxonomy" id="1423776"/>
    <lineage>
        <taxon>Bacteria</taxon>
        <taxon>Bacillati</taxon>
        <taxon>Bacillota</taxon>
        <taxon>Bacilli</taxon>
        <taxon>Lactobacillales</taxon>
        <taxon>Lactobacillaceae</taxon>
        <taxon>Secundilactobacillus</taxon>
    </lineage>
</organism>
<evidence type="ECO:0000256" key="6">
    <source>
        <dbReference type="SAM" id="MobiDB-lite"/>
    </source>
</evidence>
<proteinExistence type="predicted"/>
<dbReference type="Pfam" id="PF00746">
    <property type="entry name" value="Gram_pos_anchor"/>
    <property type="match status" value="1"/>
</dbReference>